<dbReference type="Proteomes" id="UP000222106">
    <property type="component" value="Unassembled WGS sequence"/>
</dbReference>
<gene>
    <name evidence="4" type="ORF">ATJ97_2082</name>
</gene>
<dbReference type="GO" id="GO:0046872">
    <property type="term" value="F:metal ion binding"/>
    <property type="evidence" value="ECO:0007669"/>
    <property type="project" value="UniProtKB-KW"/>
</dbReference>
<proteinExistence type="inferred from homology"/>
<feature type="binding site" evidence="3">
    <location>
        <position position="283"/>
    </location>
    <ligand>
        <name>Mg(2+)</name>
        <dbReference type="ChEBI" id="CHEBI:18420"/>
        <label>1</label>
    </ligand>
</feature>
<dbReference type="GO" id="GO:0016787">
    <property type="term" value="F:hydrolase activity"/>
    <property type="evidence" value="ECO:0007669"/>
    <property type="project" value="UniProtKB-KW"/>
</dbReference>
<name>A0A2A9EMT7_9MICO</name>
<evidence type="ECO:0000256" key="3">
    <source>
        <dbReference type="PIRSR" id="PIRSR605502-1"/>
    </source>
</evidence>
<accession>A0A2A9EMT7</accession>
<dbReference type="PANTHER" id="PTHR16222">
    <property type="entry name" value="ADP-RIBOSYLGLYCOHYDROLASE"/>
    <property type="match status" value="1"/>
</dbReference>
<feature type="binding site" evidence="3">
    <location>
        <position position="280"/>
    </location>
    <ligand>
        <name>Mg(2+)</name>
        <dbReference type="ChEBI" id="CHEBI:18420"/>
        <label>1</label>
    </ligand>
</feature>
<organism evidence="4 5">
    <name type="scientific">Georgenia soli</name>
    <dbReference type="NCBI Taxonomy" id="638953"/>
    <lineage>
        <taxon>Bacteria</taxon>
        <taxon>Bacillati</taxon>
        <taxon>Actinomycetota</taxon>
        <taxon>Actinomycetes</taxon>
        <taxon>Micrococcales</taxon>
        <taxon>Bogoriellaceae</taxon>
        <taxon>Georgenia</taxon>
    </lineage>
</organism>
<dbReference type="OrthoDB" id="9798107at2"/>
<keyword evidence="2 4" id="KW-0378">Hydrolase</keyword>
<dbReference type="AlphaFoldDB" id="A0A2A9EMT7"/>
<evidence type="ECO:0000256" key="1">
    <source>
        <dbReference type="ARBA" id="ARBA00010702"/>
    </source>
</evidence>
<comment type="caution">
    <text evidence="4">The sequence shown here is derived from an EMBL/GenBank/DDBJ whole genome shotgun (WGS) entry which is preliminary data.</text>
</comment>
<dbReference type="InterPro" id="IPR050792">
    <property type="entry name" value="ADP-ribosylglycohydrolase"/>
</dbReference>
<evidence type="ECO:0000313" key="5">
    <source>
        <dbReference type="Proteomes" id="UP000222106"/>
    </source>
</evidence>
<feature type="binding site" evidence="3">
    <location>
        <position position="53"/>
    </location>
    <ligand>
        <name>Mg(2+)</name>
        <dbReference type="ChEBI" id="CHEBI:18420"/>
        <label>1</label>
    </ligand>
</feature>
<protein>
    <submittedName>
        <fullName evidence="4">ADP-ribosylglycohydrolase</fullName>
    </submittedName>
</protein>
<feature type="binding site" evidence="3">
    <location>
        <position position="54"/>
    </location>
    <ligand>
        <name>Mg(2+)</name>
        <dbReference type="ChEBI" id="CHEBI:18420"/>
        <label>1</label>
    </ligand>
</feature>
<dbReference type="InterPro" id="IPR005502">
    <property type="entry name" value="Ribosyl_crysJ1"/>
</dbReference>
<dbReference type="Pfam" id="PF03747">
    <property type="entry name" value="ADP_ribosyl_GH"/>
    <property type="match status" value="1"/>
</dbReference>
<sequence>MNPATLDRAAGVLKAQAAGDALGVPYEFATPPAGDAEMAGGGLGPYDPGEWSDDTQMALCIAQVVADGSDPRDRASLDRIAERFLGWRRDGASDIGILTSQVLGAADRAAPGPSGTGRPAERLVRAARDYDRRTGRSASNGALMCTAVVGLTHLRDREATAESARAVAELTHTDPLAGDSCVLWCEAVRVAVSERRLDVRAGLDLLPSGRRARWSTWIDDAERPDAAADLGDNGFTVTALQAAWHAIATTQVPTDDPGAGSHPCQHLQHAMHAAVRIGGDTHTVAAIAGGLLGAYWGASAVPAAWRRVLHGWPGLRARDLVRLGVLTATGGRSDLRGWPAGDRVEHLWVPVAPGVAHPLDDGVVLGTTATVDPACDAVVSLCQRGTAQVAVGGVAPGDHVEVWLIDSDRPEDNPNLDFVLADTAAVVAELRAEGRRVLLHCVAAQQRTPTVAVAYGVHLGATHEEAARAVLEALPGARAHGLLWDRVSAG</sequence>
<dbReference type="Gene3D" id="1.10.4080.10">
    <property type="entry name" value="ADP-ribosylation/Crystallin J1"/>
    <property type="match status" value="1"/>
</dbReference>
<comment type="cofactor">
    <cofactor evidence="3">
        <name>Mg(2+)</name>
        <dbReference type="ChEBI" id="CHEBI:18420"/>
    </cofactor>
    <text evidence="3">Binds 2 magnesium ions per subunit.</text>
</comment>
<evidence type="ECO:0000313" key="4">
    <source>
        <dbReference type="EMBL" id="PFG39572.1"/>
    </source>
</evidence>
<keyword evidence="5" id="KW-1185">Reference proteome</keyword>
<dbReference type="InterPro" id="IPR029021">
    <property type="entry name" value="Prot-tyrosine_phosphatase-like"/>
</dbReference>
<dbReference type="RefSeq" id="WP_098483652.1">
    <property type="nucleotide sequence ID" value="NZ_PDJI01000004.1"/>
</dbReference>
<reference evidence="4 5" key="1">
    <citation type="submission" date="2017-10" db="EMBL/GenBank/DDBJ databases">
        <title>Sequencing the genomes of 1000 actinobacteria strains.</title>
        <authorList>
            <person name="Klenk H.-P."/>
        </authorList>
    </citation>
    <scope>NUCLEOTIDE SEQUENCE [LARGE SCALE GENOMIC DNA]</scope>
    <source>
        <strain evidence="4 5">DSM 21838</strain>
    </source>
</reference>
<evidence type="ECO:0000256" key="2">
    <source>
        <dbReference type="ARBA" id="ARBA00022801"/>
    </source>
</evidence>
<keyword evidence="3" id="KW-0460">Magnesium</keyword>
<dbReference type="PANTHER" id="PTHR16222:SF24">
    <property type="entry name" value="ADP-RIBOSYLHYDROLASE ARH3"/>
    <property type="match status" value="1"/>
</dbReference>
<dbReference type="SUPFAM" id="SSF52799">
    <property type="entry name" value="(Phosphotyrosine protein) phosphatases II"/>
    <property type="match status" value="1"/>
</dbReference>
<keyword evidence="3" id="KW-0479">Metal-binding</keyword>
<dbReference type="InterPro" id="IPR036705">
    <property type="entry name" value="Ribosyl_crysJ1_sf"/>
</dbReference>
<dbReference type="SUPFAM" id="SSF101478">
    <property type="entry name" value="ADP-ribosylglycohydrolase"/>
    <property type="match status" value="1"/>
</dbReference>
<feature type="binding site" evidence="3">
    <location>
        <position position="52"/>
    </location>
    <ligand>
        <name>Mg(2+)</name>
        <dbReference type="ChEBI" id="CHEBI:18420"/>
        <label>1</label>
    </ligand>
</feature>
<dbReference type="EMBL" id="PDJI01000004">
    <property type="protein sequence ID" value="PFG39572.1"/>
    <property type="molecule type" value="Genomic_DNA"/>
</dbReference>
<comment type="similarity">
    <text evidence="1">Belongs to the ADP-ribosylglycohydrolase family.</text>
</comment>
<dbReference type="Gene3D" id="3.90.190.10">
    <property type="entry name" value="Protein tyrosine phosphatase superfamily"/>
    <property type="match status" value="1"/>
</dbReference>